<dbReference type="Pfam" id="PF03931">
    <property type="entry name" value="Skp1_POZ"/>
    <property type="match status" value="1"/>
</dbReference>
<dbReference type="EMBL" id="KZ987889">
    <property type="protein sequence ID" value="RKP14078.1"/>
    <property type="molecule type" value="Genomic_DNA"/>
</dbReference>
<dbReference type="InterPro" id="IPR016072">
    <property type="entry name" value="Skp1_comp_dimer"/>
</dbReference>
<dbReference type="InterPro" id="IPR016897">
    <property type="entry name" value="SKP1"/>
</dbReference>
<feature type="domain" description="SKP1 component POZ" evidence="5">
    <location>
        <begin position="1"/>
        <end position="61"/>
    </location>
</feature>
<gene>
    <name evidence="6" type="ORF">BJ684DRAFT_9132</name>
</gene>
<evidence type="ECO:0000259" key="5">
    <source>
        <dbReference type="Pfam" id="PF03931"/>
    </source>
</evidence>
<proteinExistence type="inferred from homology"/>
<dbReference type="OrthoDB" id="2342932at2759"/>
<dbReference type="PIRSF" id="PIRSF028729">
    <property type="entry name" value="E3_ubiquit_lig_SCF_Skp"/>
    <property type="match status" value="1"/>
</dbReference>
<dbReference type="FunFam" id="3.30.710.10:FF:000026">
    <property type="entry name" value="E3 ubiquitin ligase complex SCF subunit"/>
    <property type="match status" value="1"/>
</dbReference>
<comment type="similarity">
    <text evidence="1 3">Belongs to the SKP1 family.</text>
</comment>
<comment type="pathway">
    <text evidence="3">Protein modification; protein ubiquitination.</text>
</comment>
<evidence type="ECO:0000256" key="2">
    <source>
        <dbReference type="ARBA" id="ARBA00022786"/>
    </source>
</evidence>
<dbReference type="Proteomes" id="UP000267251">
    <property type="component" value="Unassembled WGS sequence"/>
</dbReference>
<sequence>MVKLTSSDNQTFEVERKVAERSILTKNLLEDVGGYDQAIPLPNVTGPVLKRVLEYCEHHKDDAAVDAEEAEDDYSQPRVNEEIEPWDRDFIGSKQEVIFELILAANYLDIRSLLELGCKVIASQIKGKTPEQIRETFGIVNDFTPEEEERVKRENAWGEDS</sequence>
<keyword evidence="2 3" id="KW-0833">Ubl conjugation pathway</keyword>
<comment type="function">
    <text evidence="3">Essential component of the SCF (SKP1-CUL1-F-box protein) E3 ubiquitin ligase complexes, which mediate the ubiquitination and subsequent proteasomal degradation of target proteins.</text>
</comment>
<dbReference type="CDD" id="cd18322">
    <property type="entry name" value="BTB_POZ_SKP1"/>
    <property type="match status" value="1"/>
</dbReference>
<evidence type="ECO:0000313" key="7">
    <source>
        <dbReference type="Proteomes" id="UP000267251"/>
    </source>
</evidence>
<dbReference type="GO" id="GO:0006511">
    <property type="term" value="P:ubiquitin-dependent protein catabolic process"/>
    <property type="evidence" value="ECO:0007669"/>
    <property type="project" value="InterPro"/>
</dbReference>
<accession>A0A4P9Y502</accession>
<dbReference type="GO" id="GO:0016567">
    <property type="term" value="P:protein ubiquitination"/>
    <property type="evidence" value="ECO:0007669"/>
    <property type="project" value="UniProtKB-UniPathway"/>
</dbReference>
<keyword evidence="7" id="KW-1185">Reference proteome</keyword>
<dbReference type="SMART" id="SM00512">
    <property type="entry name" value="Skp1"/>
    <property type="match status" value="1"/>
</dbReference>
<comment type="subunit">
    <text evidence="3">Component of the SCF (SKP1-CUL1-F-box protein) E3 ubiquitin ligase complexes.</text>
</comment>
<dbReference type="AlphaFoldDB" id="A0A4P9Y502"/>
<reference evidence="7" key="1">
    <citation type="journal article" date="2018" name="Nat. Microbiol.">
        <title>Leveraging single-cell genomics to expand the fungal tree of life.</title>
        <authorList>
            <person name="Ahrendt S.R."/>
            <person name="Quandt C.A."/>
            <person name="Ciobanu D."/>
            <person name="Clum A."/>
            <person name="Salamov A."/>
            <person name="Andreopoulos B."/>
            <person name="Cheng J.F."/>
            <person name="Woyke T."/>
            <person name="Pelin A."/>
            <person name="Henrissat B."/>
            <person name="Reynolds N.K."/>
            <person name="Benny G.L."/>
            <person name="Smith M.E."/>
            <person name="James T.Y."/>
            <person name="Grigoriev I.V."/>
        </authorList>
    </citation>
    <scope>NUCLEOTIDE SEQUENCE [LARGE SCALE GENOMIC DNA]</scope>
</reference>
<evidence type="ECO:0000313" key="6">
    <source>
        <dbReference type="EMBL" id="RKP14078.1"/>
    </source>
</evidence>
<dbReference type="PANTHER" id="PTHR11165">
    <property type="entry name" value="SKP1"/>
    <property type="match status" value="1"/>
</dbReference>
<evidence type="ECO:0000256" key="1">
    <source>
        <dbReference type="ARBA" id="ARBA00009993"/>
    </source>
</evidence>
<protein>
    <recommendedName>
        <fullName evidence="3">E3 ubiquitin ligase complex SCF subunit</fullName>
    </recommendedName>
</protein>
<feature type="domain" description="SKP1 component dimerisation" evidence="4">
    <location>
        <begin position="112"/>
        <end position="157"/>
    </location>
</feature>
<evidence type="ECO:0000259" key="4">
    <source>
        <dbReference type="Pfam" id="PF01466"/>
    </source>
</evidence>
<dbReference type="SUPFAM" id="SSF54695">
    <property type="entry name" value="POZ domain"/>
    <property type="match status" value="1"/>
</dbReference>
<name>A0A4P9Y502_9FUNG</name>
<dbReference type="Gene3D" id="3.30.710.10">
    <property type="entry name" value="Potassium Channel Kv1.1, Chain A"/>
    <property type="match status" value="1"/>
</dbReference>
<dbReference type="Pfam" id="PF01466">
    <property type="entry name" value="Skp1"/>
    <property type="match status" value="1"/>
</dbReference>
<organism evidence="6 7">
    <name type="scientific">Piptocephalis cylindrospora</name>
    <dbReference type="NCBI Taxonomy" id="1907219"/>
    <lineage>
        <taxon>Eukaryota</taxon>
        <taxon>Fungi</taxon>
        <taxon>Fungi incertae sedis</taxon>
        <taxon>Zoopagomycota</taxon>
        <taxon>Zoopagomycotina</taxon>
        <taxon>Zoopagomycetes</taxon>
        <taxon>Zoopagales</taxon>
        <taxon>Piptocephalidaceae</taxon>
        <taxon>Piptocephalis</taxon>
    </lineage>
</organism>
<dbReference type="InterPro" id="IPR001232">
    <property type="entry name" value="SKP1-like"/>
</dbReference>
<dbReference type="SUPFAM" id="SSF81382">
    <property type="entry name" value="Skp1 dimerisation domain-like"/>
    <property type="match status" value="1"/>
</dbReference>
<evidence type="ECO:0000256" key="3">
    <source>
        <dbReference type="PIRNR" id="PIRNR028729"/>
    </source>
</evidence>
<dbReference type="UniPathway" id="UPA00143"/>
<dbReference type="InterPro" id="IPR011333">
    <property type="entry name" value="SKP1/BTB/POZ_sf"/>
</dbReference>
<dbReference type="InterPro" id="IPR016073">
    <property type="entry name" value="Skp1_comp_POZ"/>
</dbReference>
<dbReference type="InterPro" id="IPR036296">
    <property type="entry name" value="SKP1-like_dim_sf"/>
</dbReference>